<evidence type="ECO:0000256" key="1">
    <source>
        <dbReference type="ARBA" id="ARBA00022801"/>
    </source>
</evidence>
<dbReference type="InterPro" id="IPR005674">
    <property type="entry name" value="CocE/Ser_esterase"/>
</dbReference>
<sequence>MHQVEIEFDVDVPLRDGTILRADVYRPADGNDHPVLVQRTPYGKNYFYDSQFDVRVAARRGYIVVIQDTRGRFASEGEWLPWAFEREDGYDTIEWAAQLPGSNGKVGMFGVSYMGSTQWNAAVSQPPHLVTIVPGVTWSDPENGLTFRSGAIELGMNTWWGLGQAFAQYPKVGLPIEQLMTKFSSTIGDIDDLAERVYWELPAGHHPAIERAGQPDIGVARALDDSAASDESRIANRYSDIEVPSMIFAGWNDVFQQGSLDNYIGMRARGLTTRLIVGPWAHTTLGNSTPQVGDVNFGLSSLAPAGSPLTDMHLAWYDHWLKGEPATQAHESGVLIFVMGDNQWRHESDWPLARAEATPLFLTGSSGLSWQPVTEETTPSAYSYDPLNPVLTRGGNTLTSSEFPFGPVDQAATEARDDVLVFTSEPLDADVEVTGRVAATLYVATDGPSTDWVVRLCDVDRNGISLNVVDGILRTAAEPNEVAEVNIDLWSTSFVFKQGHRLRVQVTSSNFPRWDRNTNTSEGEARDATDFRVAAQKIFHDATHPSHLLLPVVPREVDGQV</sequence>
<gene>
    <name evidence="3" type="ORF">GCM10011399_05920</name>
</gene>
<dbReference type="InterPro" id="IPR029058">
    <property type="entry name" value="AB_hydrolase_fold"/>
</dbReference>
<evidence type="ECO:0000313" key="4">
    <source>
        <dbReference type="Proteomes" id="UP000598775"/>
    </source>
</evidence>
<dbReference type="PANTHER" id="PTHR43056:SF10">
    <property type="entry name" value="COCE_NOND FAMILY, PUTATIVE (AFU_ORTHOLOGUE AFUA_7G00600)-RELATED"/>
    <property type="match status" value="1"/>
</dbReference>
<keyword evidence="4" id="KW-1185">Reference proteome</keyword>
<accession>A0A917EWD5</accession>
<evidence type="ECO:0000313" key="3">
    <source>
        <dbReference type="EMBL" id="GGF14850.1"/>
    </source>
</evidence>
<organism evidence="3 4">
    <name type="scientific">Subtercola lobariae</name>
    <dbReference type="NCBI Taxonomy" id="1588641"/>
    <lineage>
        <taxon>Bacteria</taxon>
        <taxon>Bacillati</taxon>
        <taxon>Actinomycetota</taxon>
        <taxon>Actinomycetes</taxon>
        <taxon>Micrococcales</taxon>
        <taxon>Microbacteriaceae</taxon>
        <taxon>Subtercola</taxon>
    </lineage>
</organism>
<dbReference type="Pfam" id="PF02129">
    <property type="entry name" value="Peptidase_S15"/>
    <property type="match status" value="1"/>
</dbReference>
<proteinExistence type="predicted"/>
<dbReference type="InterPro" id="IPR013736">
    <property type="entry name" value="Xaa-Pro_dipept_C"/>
</dbReference>
<dbReference type="RefSeq" id="WP_188673398.1">
    <property type="nucleotide sequence ID" value="NZ_BMGP01000001.1"/>
</dbReference>
<reference evidence="3 4" key="1">
    <citation type="journal article" date="2014" name="Int. J. Syst. Evol. Microbiol.">
        <title>Complete genome sequence of Corynebacterium casei LMG S-19264T (=DSM 44701T), isolated from a smear-ripened cheese.</title>
        <authorList>
            <consortium name="US DOE Joint Genome Institute (JGI-PGF)"/>
            <person name="Walter F."/>
            <person name="Albersmeier A."/>
            <person name="Kalinowski J."/>
            <person name="Ruckert C."/>
        </authorList>
    </citation>
    <scope>NUCLEOTIDE SEQUENCE [LARGE SCALE GENOMIC DNA]</scope>
    <source>
        <strain evidence="3 4">CGMCC 1.12976</strain>
    </source>
</reference>
<dbReference type="InterPro" id="IPR050585">
    <property type="entry name" value="Xaa-Pro_dipeptidyl-ppase/CocE"/>
</dbReference>
<dbReference type="NCBIfam" id="TIGR00976">
    <property type="entry name" value="CocE_NonD"/>
    <property type="match status" value="1"/>
</dbReference>
<dbReference type="EMBL" id="BMGP01000001">
    <property type="protein sequence ID" value="GGF14850.1"/>
    <property type="molecule type" value="Genomic_DNA"/>
</dbReference>
<keyword evidence="1" id="KW-0378">Hydrolase</keyword>
<dbReference type="SMART" id="SM00939">
    <property type="entry name" value="PepX_C"/>
    <property type="match status" value="1"/>
</dbReference>
<dbReference type="SUPFAM" id="SSF49785">
    <property type="entry name" value="Galactose-binding domain-like"/>
    <property type="match status" value="1"/>
</dbReference>
<dbReference type="Gene3D" id="2.60.120.260">
    <property type="entry name" value="Galactose-binding domain-like"/>
    <property type="match status" value="1"/>
</dbReference>
<comment type="caution">
    <text evidence="3">The sequence shown here is derived from an EMBL/GenBank/DDBJ whole genome shotgun (WGS) entry which is preliminary data.</text>
</comment>
<name>A0A917EWD5_9MICO</name>
<feature type="domain" description="Xaa-Pro dipeptidyl-peptidase C-terminal" evidence="2">
    <location>
        <begin position="314"/>
        <end position="549"/>
    </location>
</feature>
<dbReference type="Gene3D" id="3.40.50.1820">
    <property type="entry name" value="alpha/beta hydrolase"/>
    <property type="match status" value="1"/>
</dbReference>
<dbReference type="Pfam" id="PF08530">
    <property type="entry name" value="PepX_C"/>
    <property type="match status" value="1"/>
</dbReference>
<dbReference type="Gene3D" id="1.10.3020.10">
    <property type="entry name" value="alpha-amino acid ester hydrolase ( Helical cap domain)"/>
    <property type="match status" value="1"/>
</dbReference>
<dbReference type="PANTHER" id="PTHR43056">
    <property type="entry name" value="PEPTIDASE S9 PROLYL OLIGOPEPTIDASE"/>
    <property type="match status" value="1"/>
</dbReference>
<dbReference type="SUPFAM" id="SSF53474">
    <property type="entry name" value="alpha/beta-Hydrolases"/>
    <property type="match status" value="1"/>
</dbReference>
<dbReference type="InterPro" id="IPR008979">
    <property type="entry name" value="Galactose-bd-like_sf"/>
</dbReference>
<protein>
    <submittedName>
        <fullName evidence="3">X-Pro dipeptidyl-peptidase</fullName>
    </submittedName>
</protein>
<evidence type="ECO:0000259" key="2">
    <source>
        <dbReference type="SMART" id="SM00939"/>
    </source>
</evidence>
<dbReference type="AlphaFoldDB" id="A0A917EWD5"/>
<dbReference type="GO" id="GO:0008239">
    <property type="term" value="F:dipeptidyl-peptidase activity"/>
    <property type="evidence" value="ECO:0007669"/>
    <property type="project" value="InterPro"/>
</dbReference>
<dbReference type="InterPro" id="IPR000383">
    <property type="entry name" value="Xaa-Pro-like_dom"/>
</dbReference>
<dbReference type="Proteomes" id="UP000598775">
    <property type="component" value="Unassembled WGS sequence"/>
</dbReference>